<evidence type="ECO:0000259" key="1">
    <source>
        <dbReference type="SMART" id="SM00871"/>
    </source>
</evidence>
<dbReference type="InterPro" id="IPR011256">
    <property type="entry name" value="Reg_factor_effector_dom_sf"/>
</dbReference>
<dbReference type="SUPFAM" id="SSF55136">
    <property type="entry name" value="Probable bacterial effector-binding domain"/>
    <property type="match status" value="1"/>
</dbReference>
<gene>
    <name evidence="2" type="ORF">HH304_03905</name>
</gene>
<dbReference type="PANTHER" id="PTHR36444:SF2">
    <property type="entry name" value="TRANSCRIPTIONAL REGULATOR PROTEIN YOBU-RELATED"/>
    <property type="match status" value="1"/>
</dbReference>
<dbReference type="Proteomes" id="UP000559010">
    <property type="component" value="Unassembled WGS sequence"/>
</dbReference>
<proteinExistence type="predicted"/>
<dbReference type="InterPro" id="IPR029442">
    <property type="entry name" value="GyrI-like"/>
</dbReference>
<comment type="caution">
    <text evidence="2">The sequence shown here is derived from an EMBL/GenBank/DDBJ whole genome shotgun (WGS) entry which is preliminary data.</text>
</comment>
<dbReference type="PANTHER" id="PTHR36444">
    <property type="entry name" value="TRANSCRIPTIONAL REGULATOR PROTEIN YOBU-RELATED"/>
    <property type="match status" value="1"/>
</dbReference>
<dbReference type="InterPro" id="IPR010499">
    <property type="entry name" value="AraC_E-bd"/>
</dbReference>
<evidence type="ECO:0000313" key="3">
    <source>
        <dbReference type="Proteomes" id="UP000559010"/>
    </source>
</evidence>
<sequence>MTAEIKKLSESILVGINLPMSLTNNQTGKLWSAFEPLVKSIPNRKSSEKISLQIYPDDYFSSFNPNTEFIKWAGVLVNKNSNIPENLNTLIIPEGAYAVFNYLGPANNPQIFQYIFTEWLPNSGYQLDNRPHFEVLGEKYSNTSPDSEEEIWIPIK</sequence>
<protein>
    <submittedName>
        <fullName evidence="2">GyrI-like domain-containing protein</fullName>
    </submittedName>
</protein>
<dbReference type="AlphaFoldDB" id="A0A848IWA4"/>
<keyword evidence="3" id="KW-1185">Reference proteome</keyword>
<dbReference type="InterPro" id="IPR053182">
    <property type="entry name" value="YobU-like_regulator"/>
</dbReference>
<evidence type="ECO:0000313" key="2">
    <source>
        <dbReference type="EMBL" id="NMM47531.1"/>
    </source>
</evidence>
<accession>A0A848IWA4</accession>
<dbReference type="RefSeq" id="WP_169678153.1">
    <property type="nucleotide sequence ID" value="NZ_JABBNU010000002.1"/>
</dbReference>
<dbReference type="EMBL" id="JABBNU010000002">
    <property type="protein sequence ID" value="NMM47531.1"/>
    <property type="molecule type" value="Genomic_DNA"/>
</dbReference>
<reference evidence="2 3" key="1">
    <citation type="submission" date="2020-04" db="EMBL/GenBank/DDBJ databases">
        <title>Flammeovirgaceae bacterium KN852 isolated from deep sea.</title>
        <authorList>
            <person name="Zhang D.-C."/>
        </authorList>
    </citation>
    <scope>NUCLEOTIDE SEQUENCE [LARGE SCALE GENOMIC DNA]</scope>
    <source>
        <strain evidence="2 3">KN852</strain>
    </source>
</reference>
<name>A0A848IWA4_9BACT</name>
<dbReference type="Pfam" id="PF06445">
    <property type="entry name" value="GyrI-like"/>
    <property type="match status" value="1"/>
</dbReference>
<dbReference type="Gene3D" id="3.20.80.10">
    <property type="entry name" value="Regulatory factor, effector binding domain"/>
    <property type="match status" value="1"/>
</dbReference>
<dbReference type="SMART" id="SM00871">
    <property type="entry name" value="AraC_E_bind"/>
    <property type="match status" value="1"/>
</dbReference>
<organism evidence="2 3">
    <name type="scientific">Marinigracilibium pacificum</name>
    <dbReference type="NCBI Taxonomy" id="2729599"/>
    <lineage>
        <taxon>Bacteria</taxon>
        <taxon>Pseudomonadati</taxon>
        <taxon>Bacteroidota</taxon>
        <taxon>Cytophagia</taxon>
        <taxon>Cytophagales</taxon>
        <taxon>Flammeovirgaceae</taxon>
        <taxon>Marinigracilibium</taxon>
    </lineage>
</organism>
<feature type="domain" description="AraC effector-binding" evidence="1">
    <location>
        <begin position="1"/>
        <end position="156"/>
    </location>
</feature>